<feature type="binding site" description="axial binding residue" evidence="5">
    <location>
        <position position="508"/>
    </location>
    <ligand>
        <name>heme</name>
        <dbReference type="ChEBI" id="CHEBI:30413"/>
    </ligand>
    <ligandPart>
        <name>Fe</name>
        <dbReference type="ChEBI" id="CHEBI:18248"/>
    </ligandPart>
</feature>
<dbReference type="FunCoup" id="A0A136ILP1">
    <property type="interactions" value="1462"/>
</dbReference>
<dbReference type="PRINTS" id="PR00385">
    <property type="entry name" value="P450"/>
</dbReference>
<dbReference type="InterPro" id="IPR002401">
    <property type="entry name" value="Cyt_P450_E_grp-I"/>
</dbReference>
<accession>A0A136ILP1</accession>
<evidence type="ECO:0000313" key="7">
    <source>
        <dbReference type="EMBL" id="KXJ85886.1"/>
    </source>
</evidence>
<evidence type="ECO:0000256" key="3">
    <source>
        <dbReference type="ARBA" id="ARBA00022723"/>
    </source>
</evidence>
<proteinExistence type="inferred from homology"/>
<dbReference type="Gene3D" id="1.10.630.10">
    <property type="entry name" value="Cytochrome P450"/>
    <property type="match status" value="1"/>
</dbReference>
<keyword evidence="6" id="KW-1133">Transmembrane helix</keyword>
<dbReference type="CDD" id="cd11069">
    <property type="entry name" value="CYP_FUM15-like"/>
    <property type="match status" value="1"/>
</dbReference>
<keyword evidence="8" id="KW-1185">Reference proteome</keyword>
<keyword evidence="3 5" id="KW-0479">Metal-binding</keyword>
<dbReference type="PRINTS" id="PR00463">
    <property type="entry name" value="EP450I"/>
</dbReference>
<organism evidence="7 8">
    <name type="scientific">Microdochium bolleyi</name>
    <dbReference type="NCBI Taxonomy" id="196109"/>
    <lineage>
        <taxon>Eukaryota</taxon>
        <taxon>Fungi</taxon>
        <taxon>Dikarya</taxon>
        <taxon>Ascomycota</taxon>
        <taxon>Pezizomycotina</taxon>
        <taxon>Sordariomycetes</taxon>
        <taxon>Xylariomycetidae</taxon>
        <taxon>Xylariales</taxon>
        <taxon>Microdochiaceae</taxon>
        <taxon>Microdochium</taxon>
    </lineage>
</organism>
<evidence type="ECO:0000256" key="4">
    <source>
        <dbReference type="ARBA" id="ARBA00023004"/>
    </source>
</evidence>
<reference evidence="8" key="1">
    <citation type="submission" date="2016-02" db="EMBL/GenBank/DDBJ databases">
        <title>Draft genome sequence of Microdochium bolleyi, a fungal endophyte of beachgrass.</title>
        <authorList>
            <consortium name="DOE Joint Genome Institute"/>
            <person name="David A.S."/>
            <person name="May G."/>
            <person name="Haridas S."/>
            <person name="Lim J."/>
            <person name="Wang M."/>
            <person name="Labutti K."/>
            <person name="Lipzen A."/>
            <person name="Barry K."/>
            <person name="Grigoriev I.V."/>
        </authorList>
    </citation>
    <scope>NUCLEOTIDE SEQUENCE [LARGE SCALE GENOMIC DNA]</scope>
    <source>
        <strain evidence="8">J235TASD1</strain>
    </source>
</reference>
<dbReference type="Proteomes" id="UP000070501">
    <property type="component" value="Unassembled WGS sequence"/>
</dbReference>
<keyword evidence="6" id="KW-0812">Transmembrane</keyword>
<dbReference type="GO" id="GO:0004497">
    <property type="term" value="F:monooxygenase activity"/>
    <property type="evidence" value="ECO:0007669"/>
    <property type="project" value="InterPro"/>
</dbReference>
<dbReference type="InterPro" id="IPR001128">
    <property type="entry name" value="Cyt_P450"/>
</dbReference>
<dbReference type="InterPro" id="IPR050121">
    <property type="entry name" value="Cytochrome_P450_monoxygenase"/>
</dbReference>
<dbReference type="Pfam" id="PF00067">
    <property type="entry name" value="p450"/>
    <property type="match status" value="1"/>
</dbReference>
<dbReference type="PANTHER" id="PTHR24305">
    <property type="entry name" value="CYTOCHROME P450"/>
    <property type="match status" value="1"/>
</dbReference>
<keyword evidence="6" id="KW-0472">Membrane</keyword>
<feature type="transmembrane region" description="Helical" evidence="6">
    <location>
        <begin position="37"/>
        <end position="62"/>
    </location>
</feature>
<dbReference type="AlphaFoldDB" id="A0A136ILP1"/>
<keyword evidence="2 5" id="KW-0349">Heme</keyword>
<keyword evidence="4 5" id="KW-0408">Iron</keyword>
<dbReference type="PANTHER" id="PTHR24305:SF166">
    <property type="entry name" value="CYTOCHROME P450 12A4, MITOCHONDRIAL-RELATED"/>
    <property type="match status" value="1"/>
</dbReference>
<comment type="similarity">
    <text evidence="1">Belongs to the cytochrome P450 family.</text>
</comment>
<evidence type="ECO:0000256" key="5">
    <source>
        <dbReference type="PIRSR" id="PIRSR602401-1"/>
    </source>
</evidence>
<evidence type="ECO:0000256" key="2">
    <source>
        <dbReference type="ARBA" id="ARBA00022617"/>
    </source>
</evidence>
<evidence type="ECO:0000256" key="1">
    <source>
        <dbReference type="ARBA" id="ARBA00010617"/>
    </source>
</evidence>
<dbReference type="InParanoid" id="A0A136ILP1"/>
<dbReference type="FunFam" id="1.10.630.10:FF:000051">
    <property type="entry name" value="Cytochrome P450 monooxygenase (Fum15)"/>
    <property type="match status" value="1"/>
</dbReference>
<dbReference type="STRING" id="196109.A0A136ILP1"/>
<dbReference type="SUPFAM" id="SSF48264">
    <property type="entry name" value="Cytochrome P450"/>
    <property type="match status" value="1"/>
</dbReference>
<evidence type="ECO:0000313" key="8">
    <source>
        <dbReference type="Proteomes" id="UP000070501"/>
    </source>
</evidence>
<evidence type="ECO:0000256" key="6">
    <source>
        <dbReference type="SAM" id="Phobius"/>
    </source>
</evidence>
<dbReference type="OrthoDB" id="1470350at2759"/>
<sequence length="562" mass="62455">MPATYITPSKVTLAAAVQALVLPRVFKDSLSTTSQVKLILGIFGINYAALIFHFFVIHPFLLSKVRHLPGPRYHLTALPRSMVGRQAPPGEIFIDVMAKWPNEELILCNIWQEYVLVTKPRGLADVLVHRPYDFAKPPNVAGFLRHVLGDGLIVVEGDQHKFLRKNSLPAFSFRHIKDLYPMIWNKALLLSAALRVDAAEASAKGYSLATNTGKQELPSWAHAGTVELNTWASRVTLDIIGVAGLGREFNMLKRNADPLMAVYEELLEPTKEKLAFFLATAMLGEKVVKFLPWRMNQVFKRLTTSLADLCRPMMQDKRDAIVKKGDDHFDVLSLLVKSDNFSDKELTDQLLTYLAAGHETTSSAFSWVCYLLSKHQDIQAAVRKEVQDAFPQGCGNVDPATVDIASILESLPLLNGIINETLRLYPTVPISMREAVRDTVVADQPVPKGARILLVPWAVNRSPLIWGDDATEFRPQRWINADDGKPNMHGGAGSNYHFLTFLHGPRSCIGQGFARAELRCLLATVVGEFDWTLGMDEDKVVAGGVVTIKPANGMYVKLRPLE</sequence>
<dbReference type="GO" id="GO:0016705">
    <property type="term" value="F:oxidoreductase activity, acting on paired donors, with incorporation or reduction of molecular oxygen"/>
    <property type="evidence" value="ECO:0007669"/>
    <property type="project" value="InterPro"/>
</dbReference>
<comment type="cofactor">
    <cofactor evidence="5">
        <name>heme</name>
        <dbReference type="ChEBI" id="CHEBI:30413"/>
    </cofactor>
</comment>
<dbReference type="InterPro" id="IPR036396">
    <property type="entry name" value="Cyt_P450_sf"/>
</dbReference>
<dbReference type="EMBL" id="KQ964273">
    <property type="protein sequence ID" value="KXJ85886.1"/>
    <property type="molecule type" value="Genomic_DNA"/>
</dbReference>
<name>A0A136ILP1_9PEZI</name>
<gene>
    <name evidence="7" type="ORF">Micbo1qcDRAFT_209596</name>
</gene>
<protein>
    <submittedName>
        <fullName evidence="7">Cytochrome P450</fullName>
    </submittedName>
</protein>
<dbReference type="GO" id="GO:0005506">
    <property type="term" value="F:iron ion binding"/>
    <property type="evidence" value="ECO:0007669"/>
    <property type="project" value="InterPro"/>
</dbReference>
<dbReference type="GO" id="GO:0020037">
    <property type="term" value="F:heme binding"/>
    <property type="evidence" value="ECO:0007669"/>
    <property type="project" value="InterPro"/>
</dbReference>